<dbReference type="Pfam" id="PF03413">
    <property type="entry name" value="PepSY"/>
    <property type="match status" value="1"/>
</dbReference>
<dbReference type="OrthoDB" id="106691at2157"/>
<keyword evidence="3" id="KW-1185">Reference proteome</keyword>
<evidence type="ECO:0000313" key="2">
    <source>
        <dbReference type="EMBL" id="ADN36532.1"/>
    </source>
</evidence>
<dbReference type="EMBL" id="CP002117">
    <property type="protein sequence ID" value="ADN36532.1"/>
    <property type="molecule type" value="Genomic_DNA"/>
</dbReference>
<reference evidence="2 3" key="1">
    <citation type="journal article" date="2010" name="Stand. Genomic Sci.">
        <title>Complete genome sequence of Methanoplanus petrolearius type strain (SEBR 4847).</title>
        <authorList>
            <person name="Brambilla E."/>
            <person name="Djao O.D."/>
            <person name="Daligault H."/>
            <person name="Lapidus A."/>
            <person name="Lucas S."/>
            <person name="Hammon N."/>
            <person name="Nolan M."/>
            <person name="Tice H."/>
            <person name="Cheng J.F."/>
            <person name="Han C."/>
            <person name="Tapia R."/>
            <person name="Goodwin L."/>
            <person name="Pitluck S."/>
            <person name="Liolios K."/>
            <person name="Ivanova N."/>
            <person name="Mavromatis K."/>
            <person name="Mikhailova N."/>
            <person name="Pati A."/>
            <person name="Chen A."/>
            <person name="Palaniappan K."/>
            <person name="Land M."/>
            <person name="Hauser L."/>
            <person name="Chang Y.J."/>
            <person name="Jeffries C.D."/>
            <person name="Rohde M."/>
            <person name="Spring S."/>
            <person name="Sikorski J."/>
            <person name="Goker M."/>
            <person name="Woyke T."/>
            <person name="Bristow J."/>
            <person name="Eisen J.A."/>
            <person name="Markowitz V."/>
            <person name="Hugenholtz P."/>
            <person name="Kyrpides N.C."/>
            <person name="Klenk H.P."/>
        </authorList>
    </citation>
    <scope>NUCLEOTIDE SEQUENCE [LARGE SCALE GENOMIC DNA]</scope>
    <source>
        <strain evidence="3">DSM 11571 / OCM 486 / SEBR 4847</strain>
    </source>
</reference>
<proteinExistence type="predicted"/>
<evidence type="ECO:0000313" key="3">
    <source>
        <dbReference type="Proteomes" id="UP000006565"/>
    </source>
</evidence>
<evidence type="ECO:0000259" key="1">
    <source>
        <dbReference type="Pfam" id="PF03413"/>
    </source>
</evidence>
<protein>
    <submittedName>
        <fullName evidence="2">Propeptide PepSY amd peptidase M4</fullName>
    </submittedName>
</protein>
<dbReference type="STRING" id="679926.Mpet_1779"/>
<dbReference type="InterPro" id="IPR025711">
    <property type="entry name" value="PepSY"/>
</dbReference>
<dbReference type="eggNOG" id="arCOG06558">
    <property type="taxonomic scope" value="Archaea"/>
</dbReference>
<dbReference type="GeneID" id="9744254"/>
<organism evidence="2 3">
    <name type="scientific">Methanolacinia petrolearia (strain DSM 11571 / OCM 486 / SEBR 4847)</name>
    <name type="common">Methanoplanus petrolearius</name>
    <dbReference type="NCBI Taxonomy" id="679926"/>
    <lineage>
        <taxon>Archaea</taxon>
        <taxon>Methanobacteriati</taxon>
        <taxon>Methanobacteriota</taxon>
        <taxon>Stenosarchaea group</taxon>
        <taxon>Methanomicrobia</taxon>
        <taxon>Methanomicrobiales</taxon>
        <taxon>Methanomicrobiaceae</taxon>
        <taxon>Methanolacinia</taxon>
    </lineage>
</organism>
<gene>
    <name evidence="2" type="ordered locus">Mpet_1779</name>
</gene>
<dbReference type="HOGENOM" id="CLU_083801_0_0_2"/>
<accession>E1RI67</accession>
<feature type="domain" description="PepSY" evidence="1">
    <location>
        <begin position="196"/>
        <end position="265"/>
    </location>
</feature>
<dbReference type="Proteomes" id="UP000006565">
    <property type="component" value="Chromosome"/>
</dbReference>
<dbReference type="RefSeq" id="WP_013329709.1">
    <property type="nucleotide sequence ID" value="NC_014507.1"/>
</dbReference>
<dbReference type="AlphaFoldDB" id="E1RI67"/>
<name>E1RI67_METP4</name>
<sequence precursor="true">MKKFDFSKTIGILLVLSLILVCSASALDNNQSTEVMLSPETIETGVVKENIIKFTGSSDENVNCREMIEFPSGKVYEVTTDTGRFYVNAKTGEIESAIVRNGLSVCSITAKDIAGMKDQAESFVQKNYRNFSEKDMVFESRIVDHGDAGREYLFTWKEMVGEAYTPSVVMISVFPDSDSIAYIGIDRPLLIETTPKVSQETAQKTALETFAMGSSAKVQSKLVVVPDGASQKLVWIVDTIESTKDDLGHGGTVIVDAVSGEVLSINPIV</sequence>
<dbReference type="KEGG" id="mpi:Mpet_1779"/>